<gene>
    <name evidence="7" type="ORF">POL68_04070</name>
</gene>
<dbReference type="SUPFAM" id="SSF56322">
    <property type="entry name" value="ADC synthase"/>
    <property type="match status" value="1"/>
</dbReference>
<evidence type="ECO:0000259" key="6">
    <source>
        <dbReference type="Pfam" id="PF00425"/>
    </source>
</evidence>
<protein>
    <recommendedName>
        <fullName evidence="3">isochorismate synthase</fullName>
        <ecNumber evidence="3">5.4.4.2</ecNumber>
    </recommendedName>
    <alternativeName>
        <fullName evidence="5">Isochorismate mutase</fullName>
    </alternativeName>
</protein>
<dbReference type="InterPro" id="IPR004561">
    <property type="entry name" value="IsoChor_synthase"/>
</dbReference>
<evidence type="ECO:0000256" key="2">
    <source>
        <dbReference type="ARBA" id="ARBA00005297"/>
    </source>
</evidence>
<dbReference type="GO" id="GO:0008909">
    <property type="term" value="F:isochorismate synthase activity"/>
    <property type="evidence" value="ECO:0007669"/>
    <property type="project" value="UniProtKB-EC"/>
</dbReference>
<dbReference type="EC" id="5.4.4.2" evidence="3"/>
<dbReference type="EMBL" id="JAQNDM010000002">
    <property type="protein sequence ID" value="MDC0707637.1"/>
    <property type="molecule type" value="Genomic_DNA"/>
</dbReference>
<proteinExistence type="inferred from homology"/>
<dbReference type="Proteomes" id="UP001221838">
    <property type="component" value="Unassembled WGS sequence"/>
</dbReference>
<comment type="caution">
    <text evidence="7">The sequence shown here is derived from an EMBL/GenBank/DDBJ whole genome shotgun (WGS) entry which is preliminary data.</text>
</comment>
<comment type="catalytic activity">
    <reaction evidence="1">
        <text>chorismate = isochorismate</text>
        <dbReference type="Rhea" id="RHEA:18985"/>
        <dbReference type="ChEBI" id="CHEBI:29748"/>
        <dbReference type="ChEBI" id="CHEBI:29780"/>
        <dbReference type="EC" id="5.4.4.2"/>
    </reaction>
</comment>
<evidence type="ECO:0000313" key="7">
    <source>
        <dbReference type="EMBL" id="MDC0707637.1"/>
    </source>
</evidence>
<name>A0ABT5D1U4_9BACT</name>
<dbReference type="NCBIfam" id="TIGR00543">
    <property type="entry name" value="isochor_syn"/>
    <property type="match status" value="1"/>
</dbReference>
<dbReference type="RefSeq" id="WP_272145952.1">
    <property type="nucleotide sequence ID" value="NZ_JAQNDM010000002.1"/>
</dbReference>
<evidence type="ECO:0000256" key="1">
    <source>
        <dbReference type="ARBA" id="ARBA00000799"/>
    </source>
</evidence>
<evidence type="ECO:0000256" key="5">
    <source>
        <dbReference type="ARBA" id="ARBA00041564"/>
    </source>
</evidence>
<dbReference type="Pfam" id="PF00425">
    <property type="entry name" value="Chorismate_bind"/>
    <property type="match status" value="1"/>
</dbReference>
<dbReference type="PANTHER" id="PTHR42839">
    <property type="entry name" value="ISOCHORISMATE SYNTHASE ENTC"/>
    <property type="match status" value="1"/>
</dbReference>
<comment type="similarity">
    <text evidence="2">Belongs to the isochorismate synthase family.</text>
</comment>
<evidence type="ECO:0000256" key="3">
    <source>
        <dbReference type="ARBA" id="ARBA00012824"/>
    </source>
</evidence>
<sequence length="433" mass="46706">MDAPVRAGQERWVGGMLYLAAVDPLAGAEVLGEPSMYWDCPQTREVVAGWGEAGAMETGNAQEAREVLRRLSSSATVRWVGEAPASLPGPWFGGMRFAAEGNDKGWGPFGFGRWTLPERMVWREGDRLAAAVFVPEGPGAEEQVRALLVGIGANFPAGPLPSRRTAQVLRVSSSRPEFEQSVERATETIARGRLQKVVLARAVEIEGERPFDAVQVLARLREQNPRCSTFLFRAPDGTAFLGATPETLCRWEGRELHTEALAGTAPVAQAQELSGRDKEQREHHAVVRYLLEVLGPLCERIDADDAPTLLPLKNMVHLRTGIRARLREGVGVAELVAAMHPTPAVGGTPSAMALAFLLEHEGLDRGWYAAPVGWVGPGRAHQVVALRSARVKGTTARLFVGAGIVAGSKAEAEWRETELKSLTMVKALGGLEG</sequence>
<dbReference type="InterPro" id="IPR015890">
    <property type="entry name" value="Chorismate_C"/>
</dbReference>
<dbReference type="InterPro" id="IPR005801">
    <property type="entry name" value="ADC_synthase"/>
</dbReference>
<organism evidence="7 8">
    <name type="scientific">Stigmatella ashevillensis</name>
    <dbReference type="NCBI Taxonomy" id="2995309"/>
    <lineage>
        <taxon>Bacteria</taxon>
        <taxon>Pseudomonadati</taxon>
        <taxon>Myxococcota</taxon>
        <taxon>Myxococcia</taxon>
        <taxon>Myxococcales</taxon>
        <taxon>Cystobacterineae</taxon>
        <taxon>Archangiaceae</taxon>
        <taxon>Stigmatella</taxon>
    </lineage>
</organism>
<dbReference type="Gene3D" id="3.60.120.10">
    <property type="entry name" value="Anthranilate synthase"/>
    <property type="match status" value="1"/>
</dbReference>
<keyword evidence="8" id="KW-1185">Reference proteome</keyword>
<dbReference type="PANTHER" id="PTHR42839:SF2">
    <property type="entry name" value="ISOCHORISMATE SYNTHASE ENTC"/>
    <property type="match status" value="1"/>
</dbReference>
<feature type="domain" description="Chorismate-utilising enzyme C-terminal" evidence="6">
    <location>
        <begin position="175"/>
        <end position="420"/>
    </location>
</feature>
<accession>A0ABT5D1U4</accession>
<keyword evidence="4 7" id="KW-0413">Isomerase</keyword>
<evidence type="ECO:0000256" key="4">
    <source>
        <dbReference type="ARBA" id="ARBA00023235"/>
    </source>
</evidence>
<reference evidence="7 8" key="1">
    <citation type="submission" date="2022-11" db="EMBL/GenBank/DDBJ databases">
        <title>Minimal conservation of predation-associated metabolite biosynthetic gene clusters underscores biosynthetic potential of Myxococcota including descriptions for ten novel species: Archangium lansinium sp. nov., Myxococcus landrumus sp. nov., Nannocystis bai.</title>
        <authorList>
            <person name="Ahearne A."/>
            <person name="Stevens C."/>
            <person name="Dowd S."/>
        </authorList>
    </citation>
    <scope>NUCLEOTIDE SEQUENCE [LARGE SCALE GENOMIC DNA]</scope>
    <source>
        <strain evidence="7 8">NCWAL01</strain>
    </source>
</reference>
<evidence type="ECO:0000313" key="8">
    <source>
        <dbReference type="Proteomes" id="UP001221838"/>
    </source>
</evidence>